<keyword evidence="6 9" id="KW-0500">Molybdenum</keyword>
<dbReference type="PANTHER" id="PTHR10192:SF5">
    <property type="entry name" value="GEPHYRIN"/>
    <property type="match status" value="1"/>
</dbReference>
<dbReference type="EMBL" id="PXYV01000025">
    <property type="protein sequence ID" value="PSR21897.1"/>
    <property type="molecule type" value="Genomic_DNA"/>
</dbReference>
<dbReference type="Pfam" id="PF03454">
    <property type="entry name" value="MoeA_C"/>
    <property type="match status" value="1"/>
</dbReference>
<dbReference type="Pfam" id="PF00994">
    <property type="entry name" value="MoCF_biosynth"/>
    <property type="match status" value="1"/>
</dbReference>
<evidence type="ECO:0000256" key="1">
    <source>
        <dbReference type="ARBA" id="ARBA00002901"/>
    </source>
</evidence>
<keyword evidence="9" id="KW-0479">Metal-binding</keyword>
<dbReference type="UniPathway" id="UPA00344"/>
<dbReference type="Gene3D" id="2.40.340.10">
    <property type="entry name" value="MoeA, C-terminal, domain IV"/>
    <property type="match status" value="1"/>
</dbReference>
<feature type="domain" description="MoaB/Mog" evidence="10">
    <location>
        <begin position="175"/>
        <end position="313"/>
    </location>
</feature>
<dbReference type="Proteomes" id="UP000241848">
    <property type="component" value="Unassembled WGS sequence"/>
</dbReference>
<comment type="similarity">
    <text evidence="3 9">Belongs to the MoeA family.</text>
</comment>
<comment type="catalytic activity">
    <reaction evidence="8">
        <text>adenylyl-molybdopterin + molybdate = Mo-molybdopterin + AMP + H(+)</text>
        <dbReference type="Rhea" id="RHEA:35047"/>
        <dbReference type="ChEBI" id="CHEBI:15378"/>
        <dbReference type="ChEBI" id="CHEBI:36264"/>
        <dbReference type="ChEBI" id="CHEBI:62727"/>
        <dbReference type="ChEBI" id="CHEBI:71302"/>
        <dbReference type="ChEBI" id="CHEBI:456215"/>
        <dbReference type="EC" id="2.10.1.1"/>
    </reaction>
</comment>
<comment type="pathway">
    <text evidence="2 9">Cofactor biosynthesis; molybdopterin biosynthesis.</text>
</comment>
<evidence type="ECO:0000256" key="7">
    <source>
        <dbReference type="ARBA" id="ARBA00023150"/>
    </source>
</evidence>
<dbReference type="InterPro" id="IPR036425">
    <property type="entry name" value="MoaB/Mog-like_dom_sf"/>
</dbReference>
<dbReference type="GO" id="GO:0006777">
    <property type="term" value="P:Mo-molybdopterin cofactor biosynthetic process"/>
    <property type="evidence" value="ECO:0007669"/>
    <property type="project" value="UniProtKB-UniRule"/>
</dbReference>
<organism evidence="11 12">
    <name type="scientific">Sulfobacillus acidophilus</name>
    <dbReference type="NCBI Taxonomy" id="53633"/>
    <lineage>
        <taxon>Bacteria</taxon>
        <taxon>Bacillati</taxon>
        <taxon>Bacillota</taxon>
        <taxon>Clostridia</taxon>
        <taxon>Eubacteriales</taxon>
        <taxon>Clostridiales Family XVII. Incertae Sedis</taxon>
        <taxon>Sulfobacillus</taxon>
    </lineage>
</organism>
<proteinExistence type="inferred from homology"/>
<dbReference type="NCBIfam" id="TIGR00177">
    <property type="entry name" value="molyb_syn"/>
    <property type="match status" value="1"/>
</dbReference>
<dbReference type="SMART" id="SM00852">
    <property type="entry name" value="MoCF_biosynth"/>
    <property type="match status" value="1"/>
</dbReference>
<evidence type="ECO:0000256" key="6">
    <source>
        <dbReference type="ARBA" id="ARBA00022505"/>
    </source>
</evidence>
<sequence>MTEYIAVDQALNLVSSHLVPVAQRQSVRLEQSLGRILADPVQAAFDSPPFRRAAMDGYAFRASDSPGVFRVVGTVYAGRVWSRPLRAGEALRVMTGAPIPDELDTVLEQEAVAPQNNITIRNRVPQGRNIMPQGHEYSAHSRVLEPGTRLRPIHIGQLAALGFSRVVVWSIPNVLVLVTGNEVQTSRTSLRPGHIYDANGPLLRALLTQMGAQATVRYIRDNRQALLQTLMAARTQSYRLVITTGGVSVGARDFLPDILQEHFQRLFWRIDMHPGKATAAGLLAPGIPILSLSGNPGAALTAWYLLAAPLVARLTGQTYQLATVRGTLLAPYPKATRETRYLKTRFVAQNGSIGFDLITNQSSDALRSFAEADGLVVVPHGSPPQPQGVTLNAWALPQGFAP</sequence>
<evidence type="ECO:0000313" key="11">
    <source>
        <dbReference type="EMBL" id="PSR21897.1"/>
    </source>
</evidence>
<dbReference type="Gene3D" id="3.40.980.10">
    <property type="entry name" value="MoaB/Mog-like domain"/>
    <property type="match status" value="1"/>
</dbReference>
<dbReference type="PANTHER" id="PTHR10192">
    <property type="entry name" value="MOLYBDOPTERIN BIOSYNTHESIS PROTEIN"/>
    <property type="match status" value="1"/>
</dbReference>
<dbReference type="CDD" id="cd00887">
    <property type="entry name" value="MoeA"/>
    <property type="match status" value="1"/>
</dbReference>
<dbReference type="Gene3D" id="3.90.105.10">
    <property type="entry name" value="Molybdopterin biosynthesis moea protein, domain 2"/>
    <property type="match status" value="1"/>
</dbReference>
<gene>
    <name evidence="11" type="ORF">C7B45_08930</name>
</gene>
<evidence type="ECO:0000313" key="12">
    <source>
        <dbReference type="Proteomes" id="UP000241848"/>
    </source>
</evidence>
<comment type="caution">
    <text evidence="11">The sequence shown here is derived from an EMBL/GenBank/DDBJ whole genome shotgun (WGS) entry which is preliminary data.</text>
</comment>
<dbReference type="SUPFAM" id="SSF63882">
    <property type="entry name" value="MoeA N-terminal region -like"/>
    <property type="match status" value="1"/>
</dbReference>
<name>A0A2T2WI28_9FIRM</name>
<dbReference type="GO" id="GO:0046872">
    <property type="term" value="F:metal ion binding"/>
    <property type="evidence" value="ECO:0007669"/>
    <property type="project" value="UniProtKB-UniRule"/>
</dbReference>
<keyword evidence="9" id="KW-0808">Transferase</keyword>
<comment type="function">
    <text evidence="1 9">Catalyzes the insertion of molybdate into adenylated molybdopterin with the concomitant release of AMP.</text>
</comment>
<accession>A0A2T2WI28</accession>
<evidence type="ECO:0000256" key="3">
    <source>
        <dbReference type="ARBA" id="ARBA00010763"/>
    </source>
</evidence>
<dbReference type="GO" id="GO:0061599">
    <property type="term" value="F:molybdopterin molybdotransferase activity"/>
    <property type="evidence" value="ECO:0007669"/>
    <property type="project" value="UniProtKB-UniRule"/>
</dbReference>
<comment type="cofactor">
    <cofactor evidence="9">
        <name>Mg(2+)</name>
        <dbReference type="ChEBI" id="CHEBI:18420"/>
    </cofactor>
</comment>
<dbReference type="Gene3D" id="2.170.190.11">
    <property type="entry name" value="Molybdopterin biosynthesis moea protein, domain 3"/>
    <property type="match status" value="1"/>
</dbReference>
<evidence type="ECO:0000256" key="5">
    <source>
        <dbReference type="ARBA" id="ARBA00021108"/>
    </source>
</evidence>
<evidence type="ECO:0000256" key="4">
    <source>
        <dbReference type="ARBA" id="ARBA00013269"/>
    </source>
</evidence>
<evidence type="ECO:0000256" key="2">
    <source>
        <dbReference type="ARBA" id="ARBA00005046"/>
    </source>
</evidence>
<dbReference type="InterPro" id="IPR005110">
    <property type="entry name" value="MoeA_linker/N"/>
</dbReference>
<dbReference type="InterPro" id="IPR036688">
    <property type="entry name" value="MoeA_C_domain_IV_sf"/>
</dbReference>
<dbReference type="AlphaFoldDB" id="A0A2T2WI28"/>
<keyword evidence="7 9" id="KW-0501">Molybdenum cofactor biosynthesis</keyword>
<dbReference type="InterPro" id="IPR005111">
    <property type="entry name" value="MoeA_C_domain_IV"/>
</dbReference>
<dbReference type="Pfam" id="PF03453">
    <property type="entry name" value="MoeA_N"/>
    <property type="match status" value="1"/>
</dbReference>
<dbReference type="InterPro" id="IPR001453">
    <property type="entry name" value="MoaB/Mog_dom"/>
</dbReference>
<dbReference type="SUPFAM" id="SSF53218">
    <property type="entry name" value="Molybdenum cofactor biosynthesis proteins"/>
    <property type="match status" value="1"/>
</dbReference>
<evidence type="ECO:0000256" key="9">
    <source>
        <dbReference type="RuleBase" id="RU365090"/>
    </source>
</evidence>
<evidence type="ECO:0000259" key="10">
    <source>
        <dbReference type="SMART" id="SM00852"/>
    </source>
</evidence>
<dbReference type="GO" id="GO:0005829">
    <property type="term" value="C:cytosol"/>
    <property type="evidence" value="ECO:0007669"/>
    <property type="project" value="TreeGrafter"/>
</dbReference>
<dbReference type="SUPFAM" id="SSF63867">
    <property type="entry name" value="MoeA C-terminal domain-like"/>
    <property type="match status" value="1"/>
</dbReference>
<dbReference type="InterPro" id="IPR038987">
    <property type="entry name" value="MoeA-like"/>
</dbReference>
<reference evidence="11 12" key="1">
    <citation type="journal article" date="2014" name="BMC Genomics">
        <title>Comparison of environmental and isolate Sulfobacillus genomes reveals diverse carbon, sulfur, nitrogen, and hydrogen metabolisms.</title>
        <authorList>
            <person name="Justice N.B."/>
            <person name="Norman A."/>
            <person name="Brown C.T."/>
            <person name="Singh A."/>
            <person name="Thomas B.C."/>
            <person name="Banfield J.F."/>
        </authorList>
    </citation>
    <scope>NUCLEOTIDE SEQUENCE [LARGE SCALE GENOMIC DNA]</scope>
    <source>
        <strain evidence="11">AMDSBA3</strain>
    </source>
</reference>
<protein>
    <recommendedName>
        <fullName evidence="5 9">Molybdopterin molybdenumtransferase</fullName>
        <ecNumber evidence="4 9">2.10.1.1</ecNumber>
    </recommendedName>
</protein>
<dbReference type="InterPro" id="IPR036135">
    <property type="entry name" value="MoeA_linker/N_sf"/>
</dbReference>
<dbReference type="EC" id="2.10.1.1" evidence="4 9"/>
<keyword evidence="9" id="KW-0460">Magnesium</keyword>
<evidence type="ECO:0000256" key="8">
    <source>
        <dbReference type="ARBA" id="ARBA00047317"/>
    </source>
</evidence>